<name>A0A937HZL6_9GAMM</name>
<gene>
    <name evidence="3" type="ORF">ISQ63_01975</name>
</gene>
<dbReference type="InterPro" id="IPR051262">
    <property type="entry name" value="SMP-30/CGR1_Lactonase"/>
</dbReference>
<evidence type="ECO:0000256" key="1">
    <source>
        <dbReference type="ARBA" id="ARBA00022801"/>
    </source>
</evidence>
<dbReference type="Pfam" id="PF08450">
    <property type="entry name" value="SGL"/>
    <property type="match status" value="1"/>
</dbReference>
<comment type="caution">
    <text evidence="3">The sequence shown here is derived from an EMBL/GenBank/DDBJ whole genome shotgun (WGS) entry which is preliminary data.</text>
</comment>
<reference evidence="3" key="1">
    <citation type="submission" date="2020-10" db="EMBL/GenBank/DDBJ databases">
        <title>Microbiome of the Black Sea water column analyzed by genome centric metagenomics.</title>
        <authorList>
            <person name="Cabello-Yeves P.J."/>
            <person name="Callieri C."/>
            <person name="Picazo A."/>
            <person name="Mehrshad M."/>
            <person name="Haro-Moreno J.M."/>
            <person name="Roda-Garcia J."/>
            <person name="Dzembekova N."/>
            <person name="Slabakova V."/>
            <person name="Slabakova N."/>
            <person name="Moncheva S."/>
            <person name="Rodriguez-Valera F."/>
        </authorList>
    </citation>
    <scope>NUCLEOTIDE SEQUENCE</scope>
    <source>
        <strain evidence="3">BS307-5m-G49</strain>
    </source>
</reference>
<dbReference type="InterPro" id="IPR013658">
    <property type="entry name" value="SGL"/>
</dbReference>
<feature type="non-terminal residue" evidence="3">
    <location>
        <position position="241"/>
    </location>
</feature>
<accession>A0A937HZL6</accession>
<dbReference type="SUPFAM" id="SSF63829">
    <property type="entry name" value="Calcium-dependent phosphotriesterase"/>
    <property type="match status" value="1"/>
</dbReference>
<dbReference type="InterPro" id="IPR011042">
    <property type="entry name" value="6-blade_b-propeller_TolB-like"/>
</dbReference>
<dbReference type="AlphaFoldDB" id="A0A937HZL6"/>
<protein>
    <submittedName>
        <fullName evidence="3">SMP-30/gluconolactonase/LRE family protein</fullName>
    </submittedName>
</protein>
<dbReference type="GO" id="GO:0016787">
    <property type="term" value="F:hydrolase activity"/>
    <property type="evidence" value="ECO:0007669"/>
    <property type="project" value="UniProtKB-KW"/>
</dbReference>
<evidence type="ECO:0000313" key="3">
    <source>
        <dbReference type="EMBL" id="MBL6811634.1"/>
    </source>
</evidence>
<evidence type="ECO:0000313" key="4">
    <source>
        <dbReference type="Proteomes" id="UP000744438"/>
    </source>
</evidence>
<keyword evidence="1" id="KW-0378">Hydrolase</keyword>
<feature type="domain" description="SMP-30/Gluconolactonase/LRE-like region" evidence="2">
    <location>
        <begin position="15"/>
        <end position="241"/>
    </location>
</feature>
<dbReference type="Proteomes" id="UP000744438">
    <property type="component" value="Unassembled WGS sequence"/>
</dbReference>
<dbReference type="PANTHER" id="PTHR47572">
    <property type="entry name" value="LIPOPROTEIN-RELATED"/>
    <property type="match status" value="1"/>
</dbReference>
<evidence type="ECO:0000259" key="2">
    <source>
        <dbReference type="Pfam" id="PF08450"/>
    </source>
</evidence>
<dbReference type="Gene3D" id="2.120.10.30">
    <property type="entry name" value="TolB, C-terminal domain"/>
    <property type="match status" value="1"/>
</dbReference>
<dbReference type="PANTHER" id="PTHR47572:SF4">
    <property type="entry name" value="LACTONASE DRP35"/>
    <property type="match status" value="1"/>
</dbReference>
<proteinExistence type="predicted"/>
<organism evidence="3 4">
    <name type="scientific">SAR86 cluster bacterium</name>
    <dbReference type="NCBI Taxonomy" id="2030880"/>
    <lineage>
        <taxon>Bacteria</taxon>
        <taxon>Pseudomonadati</taxon>
        <taxon>Pseudomonadota</taxon>
        <taxon>Gammaproteobacteria</taxon>
        <taxon>SAR86 cluster</taxon>
    </lineage>
</organism>
<sequence>MGNLIKVADGFHFLEGPRWHENKLWFSDMHGYKVHNLDAAGNLSTLAEIPEQPSGLGWLPDGSLIIVSMLDRKLMKLKDGVLSIHTDMSHLTPYQCNDMVIAKNGTAYVGNFGTDSVESKIHKTCLISVSLEGEAKICADGLLFPNGTVISPDGKELIVGETFGGNLTSFQINESGELSHRNIWARVMPLHFKIITSIVRFLNIPLKESNNTPFPVPDGICLDSDNGIWVASPTTAEVIRY</sequence>
<dbReference type="EMBL" id="JADHQC010000006">
    <property type="protein sequence ID" value="MBL6811634.1"/>
    <property type="molecule type" value="Genomic_DNA"/>
</dbReference>